<proteinExistence type="predicted"/>
<dbReference type="EMBL" id="CAACVG010009368">
    <property type="protein sequence ID" value="VEN53037.1"/>
    <property type="molecule type" value="Genomic_DNA"/>
</dbReference>
<accession>A0A653CYW1</accession>
<evidence type="ECO:0000313" key="2">
    <source>
        <dbReference type="Proteomes" id="UP000410492"/>
    </source>
</evidence>
<gene>
    <name evidence="1" type="ORF">CALMAC_LOCUS12975</name>
</gene>
<protein>
    <submittedName>
        <fullName evidence="1">Uncharacterized protein</fullName>
    </submittedName>
</protein>
<name>A0A653CYW1_CALMS</name>
<sequence length="69" mass="7982">GSRRAPCQVWIKIKFKKTGRTCKWYILLEKGWGECQTMWKLKYTMSGNFHTSTLSCDIHAINLNVIACS</sequence>
<dbReference type="OrthoDB" id="10261302at2759"/>
<feature type="non-terminal residue" evidence="1">
    <location>
        <position position="1"/>
    </location>
</feature>
<reference evidence="1 2" key="1">
    <citation type="submission" date="2019-01" db="EMBL/GenBank/DDBJ databases">
        <authorList>
            <person name="Sayadi A."/>
        </authorList>
    </citation>
    <scope>NUCLEOTIDE SEQUENCE [LARGE SCALE GENOMIC DNA]</scope>
</reference>
<evidence type="ECO:0000313" key="1">
    <source>
        <dbReference type="EMBL" id="VEN53037.1"/>
    </source>
</evidence>
<dbReference type="Proteomes" id="UP000410492">
    <property type="component" value="Unassembled WGS sequence"/>
</dbReference>
<dbReference type="AlphaFoldDB" id="A0A653CYW1"/>
<keyword evidence="2" id="KW-1185">Reference proteome</keyword>
<organism evidence="1 2">
    <name type="scientific">Callosobruchus maculatus</name>
    <name type="common">Southern cowpea weevil</name>
    <name type="synonym">Pulse bruchid</name>
    <dbReference type="NCBI Taxonomy" id="64391"/>
    <lineage>
        <taxon>Eukaryota</taxon>
        <taxon>Metazoa</taxon>
        <taxon>Ecdysozoa</taxon>
        <taxon>Arthropoda</taxon>
        <taxon>Hexapoda</taxon>
        <taxon>Insecta</taxon>
        <taxon>Pterygota</taxon>
        <taxon>Neoptera</taxon>
        <taxon>Endopterygota</taxon>
        <taxon>Coleoptera</taxon>
        <taxon>Polyphaga</taxon>
        <taxon>Cucujiformia</taxon>
        <taxon>Chrysomeloidea</taxon>
        <taxon>Chrysomelidae</taxon>
        <taxon>Bruchinae</taxon>
        <taxon>Bruchini</taxon>
        <taxon>Callosobruchus</taxon>
    </lineage>
</organism>